<dbReference type="Gene3D" id="1.25.40.10">
    <property type="entry name" value="Tetratricopeptide repeat domain"/>
    <property type="match status" value="1"/>
</dbReference>
<dbReference type="InterPro" id="IPR011990">
    <property type="entry name" value="TPR-like_helical_dom_sf"/>
</dbReference>
<gene>
    <name evidence="1" type="ORF">HYC85_014743</name>
</gene>
<name>A0A7J7HAI5_CAMSI</name>
<reference evidence="2" key="1">
    <citation type="journal article" date="2020" name="Nat. Commun.">
        <title>Genome assembly of wild tea tree DASZ reveals pedigree and selection history of tea varieties.</title>
        <authorList>
            <person name="Zhang W."/>
            <person name="Zhang Y."/>
            <person name="Qiu H."/>
            <person name="Guo Y."/>
            <person name="Wan H."/>
            <person name="Zhang X."/>
            <person name="Scossa F."/>
            <person name="Alseekh S."/>
            <person name="Zhang Q."/>
            <person name="Wang P."/>
            <person name="Xu L."/>
            <person name="Schmidt M.H."/>
            <person name="Jia X."/>
            <person name="Li D."/>
            <person name="Zhu A."/>
            <person name="Guo F."/>
            <person name="Chen W."/>
            <person name="Ni D."/>
            <person name="Usadel B."/>
            <person name="Fernie A.R."/>
            <person name="Wen W."/>
        </authorList>
    </citation>
    <scope>NUCLEOTIDE SEQUENCE [LARGE SCALE GENOMIC DNA]</scope>
    <source>
        <strain evidence="2">cv. G240</strain>
    </source>
</reference>
<evidence type="ECO:0000313" key="1">
    <source>
        <dbReference type="EMBL" id="KAF5948786.1"/>
    </source>
</evidence>
<evidence type="ECO:0008006" key="3">
    <source>
        <dbReference type="Google" id="ProtNLM"/>
    </source>
</evidence>
<dbReference type="EMBL" id="JACBKZ010000006">
    <property type="protein sequence ID" value="KAF5948786.1"/>
    <property type="molecule type" value="Genomic_DNA"/>
</dbReference>
<proteinExistence type="predicted"/>
<dbReference type="AlphaFoldDB" id="A0A7J7HAI5"/>
<dbReference type="PANTHER" id="PTHR47262:SF1">
    <property type="entry name" value="OS02G0132600 PROTEIN"/>
    <property type="match status" value="1"/>
</dbReference>
<accession>A0A7J7HAI5</accession>
<keyword evidence="2" id="KW-1185">Reference proteome</keyword>
<sequence length="153" mass="17457">MENADVKTDSQTFSYLIGNCDREEDIVKYYEELKHSGVQITKYIFMALTNAYVACGQFEKAKQFPVYSTVDLLKQLKDKFYANEVATDVLFDEVSVMMYQALLASGDHKSATNMLNKIPKDDPHVRCVIKASQATYIKPTSSKEKKAMEMVRK</sequence>
<protein>
    <recommendedName>
        <fullName evidence="3">Epsilon-coat protein</fullName>
    </recommendedName>
</protein>
<dbReference type="Proteomes" id="UP000593564">
    <property type="component" value="Unassembled WGS sequence"/>
</dbReference>
<organism evidence="1 2">
    <name type="scientific">Camellia sinensis</name>
    <name type="common">Tea plant</name>
    <name type="synonym">Thea sinensis</name>
    <dbReference type="NCBI Taxonomy" id="4442"/>
    <lineage>
        <taxon>Eukaryota</taxon>
        <taxon>Viridiplantae</taxon>
        <taxon>Streptophyta</taxon>
        <taxon>Embryophyta</taxon>
        <taxon>Tracheophyta</taxon>
        <taxon>Spermatophyta</taxon>
        <taxon>Magnoliopsida</taxon>
        <taxon>eudicotyledons</taxon>
        <taxon>Gunneridae</taxon>
        <taxon>Pentapetalae</taxon>
        <taxon>asterids</taxon>
        <taxon>Ericales</taxon>
        <taxon>Theaceae</taxon>
        <taxon>Camellia</taxon>
    </lineage>
</organism>
<comment type="caution">
    <text evidence="1">The sequence shown here is derived from an EMBL/GenBank/DDBJ whole genome shotgun (WGS) entry which is preliminary data.</text>
</comment>
<dbReference type="PANTHER" id="PTHR47262">
    <property type="entry name" value="OS02G0132600 PROTEIN"/>
    <property type="match status" value="1"/>
</dbReference>
<reference evidence="1 2" key="2">
    <citation type="submission" date="2020-07" db="EMBL/GenBank/DDBJ databases">
        <title>Genome assembly of wild tea tree DASZ reveals pedigree and selection history of tea varieties.</title>
        <authorList>
            <person name="Zhang W."/>
        </authorList>
    </citation>
    <scope>NUCLEOTIDE SEQUENCE [LARGE SCALE GENOMIC DNA]</scope>
    <source>
        <strain evidence="2">cv. G240</strain>
        <tissue evidence="1">Leaf</tissue>
    </source>
</reference>
<evidence type="ECO:0000313" key="2">
    <source>
        <dbReference type="Proteomes" id="UP000593564"/>
    </source>
</evidence>